<protein>
    <recommendedName>
        <fullName evidence="4">Acriflavin resistance protein</fullName>
    </recommendedName>
</protein>
<dbReference type="EMBL" id="CP005961">
    <property type="protein sequence ID" value="AHZ73454.1"/>
    <property type="molecule type" value="Genomic_DNA"/>
</dbReference>
<dbReference type="KEGG" id="pman:OU5_P0202"/>
<geneLocation type="plasmid" evidence="3"/>
<organism evidence="2 3">
    <name type="scientific">Pseudomonas mandelii JR-1</name>
    <dbReference type="NCBI Taxonomy" id="1147786"/>
    <lineage>
        <taxon>Bacteria</taxon>
        <taxon>Pseudomonadati</taxon>
        <taxon>Pseudomonadota</taxon>
        <taxon>Gammaproteobacteria</taxon>
        <taxon>Pseudomonadales</taxon>
        <taxon>Pseudomonadaceae</taxon>
        <taxon>Pseudomonas</taxon>
    </lineage>
</organism>
<gene>
    <name evidence="2" type="ORF">OU5_P0202</name>
</gene>
<keyword evidence="1" id="KW-1133">Transmembrane helix</keyword>
<dbReference type="Pfam" id="PF00873">
    <property type="entry name" value="ACR_tran"/>
    <property type="match status" value="1"/>
</dbReference>
<keyword evidence="1" id="KW-0472">Membrane</keyword>
<dbReference type="InterPro" id="IPR027463">
    <property type="entry name" value="AcrB_DN_DC_subdom"/>
</dbReference>
<dbReference type="GO" id="GO:0042910">
    <property type="term" value="F:xenobiotic transmembrane transporter activity"/>
    <property type="evidence" value="ECO:0007669"/>
    <property type="project" value="TreeGrafter"/>
</dbReference>
<reference evidence="2 3" key="1">
    <citation type="journal article" date="2012" name="J. Bacteriol.">
        <title>Genome sequence of cold-adapted Pseudomonas mandelii strain JR-1.</title>
        <authorList>
            <person name="Jang S.H."/>
            <person name="Kim J."/>
            <person name="Kim J."/>
            <person name="Hong S."/>
            <person name="Lee C."/>
        </authorList>
    </citation>
    <scope>NUCLEOTIDE SEQUENCE [LARGE SCALE GENOMIC DNA]</scope>
    <source>
        <strain evidence="2 3">JR-1</strain>
        <plasmid evidence="3">Plasmid</plasmid>
    </source>
</reference>
<dbReference type="PANTHER" id="PTHR32063">
    <property type="match status" value="1"/>
</dbReference>
<dbReference type="Gene3D" id="3.30.70.1440">
    <property type="entry name" value="Multidrug efflux transporter AcrB pore domain"/>
    <property type="match status" value="1"/>
</dbReference>
<dbReference type="PANTHER" id="PTHR32063:SF4">
    <property type="entry name" value="SLR6043 PROTEIN"/>
    <property type="match status" value="1"/>
</dbReference>
<evidence type="ECO:0000313" key="2">
    <source>
        <dbReference type="EMBL" id="AHZ73454.1"/>
    </source>
</evidence>
<keyword evidence="2" id="KW-0614">Plasmid</keyword>
<dbReference type="Proteomes" id="UP000026913">
    <property type="component" value="Plasmid unnamed"/>
</dbReference>
<evidence type="ECO:0008006" key="4">
    <source>
        <dbReference type="Google" id="ProtNLM"/>
    </source>
</evidence>
<dbReference type="AlphaFoldDB" id="A0A024EKJ9"/>
<accession>A0A024EKJ9</accession>
<dbReference type="GO" id="GO:0005886">
    <property type="term" value="C:plasma membrane"/>
    <property type="evidence" value="ECO:0007669"/>
    <property type="project" value="TreeGrafter"/>
</dbReference>
<name>A0A024EKJ9_9PSED</name>
<proteinExistence type="predicted"/>
<dbReference type="Gene3D" id="1.20.1640.10">
    <property type="entry name" value="Multidrug efflux transporter AcrB transmembrane domain"/>
    <property type="match status" value="1"/>
</dbReference>
<dbReference type="HOGENOM" id="CLU_1420365_0_0_6"/>
<keyword evidence="1" id="KW-0812">Transmembrane</keyword>
<dbReference type="SUPFAM" id="SSF82866">
    <property type="entry name" value="Multidrug efflux transporter AcrB transmembrane domain"/>
    <property type="match status" value="1"/>
</dbReference>
<sequence length="191" mass="20167">MPLSQVASIEESDGPNQIGRENSRRRIVIAANSDGSDMAAIIAQIRAVLADQKMPEGYIVSLEGQFQAQEAASQLIAGLSLISLSLIFMVLYSRYKSAILAAMIMGNIPMVLIGSVIAIWLAGISLSVASLVGFITLHKALIALQATEVHDVLGTFRRKRGVKGNVLAPFAAADGRGVVCVHDGVPPSSKN</sequence>
<dbReference type="InterPro" id="IPR001036">
    <property type="entry name" value="Acrflvin-R"/>
</dbReference>
<feature type="transmembrane region" description="Helical" evidence="1">
    <location>
        <begin position="71"/>
        <end position="92"/>
    </location>
</feature>
<evidence type="ECO:0000256" key="1">
    <source>
        <dbReference type="SAM" id="Phobius"/>
    </source>
</evidence>
<dbReference type="Gene3D" id="3.30.2090.10">
    <property type="entry name" value="Multidrug efflux transporter AcrB TolC docking domain, DN and DC subdomains"/>
    <property type="match status" value="1"/>
</dbReference>
<evidence type="ECO:0000313" key="3">
    <source>
        <dbReference type="Proteomes" id="UP000026913"/>
    </source>
</evidence>